<dbReference type="InterPro" id="IPR002941">
    <property type="entry name" value="DNA_methylase_N4/N6"/>
</dbReference>
<dbReference type="Gene3D" id="3.40.50.150">
    <property type="entry name" value="Vaccinia Virus protein VP39"/>
    <property type="match status" value="1"/>
</dbReference>
<name>A0ABX4XI40_9LIST</name>
<proteinExistence type="inferred from homology"/>
<evidence type="ECO:0000313" key="8">
    <source>
        <dbReference type="Proteomes" id="UP000236500"/>
    </source>
</evidence>
<keyword evidence="8" id="KW-1185">Reference proteome</keyword>
<dbReference type="InterPro" id="IPR002052">
    <property type="entry name" value="DNA_methylase_N6_adenine_CS"/>
</dbReference>
<keyword evidence="5" id="KW-0680">Restriction system</keyword>
<protein>
    <recommendedName>
        <fullName evidence="6">DNA methylase N-4/N-6 domain-containing protein</fullName>
    </recommendedName>
</protein>
<dbReference type="EMBL" id="MPDH01000028">
    <property type="protein sequence ID" value="PNP87443.1"/>
    <property type="molecule type" value="Genomic_DNA"/>
</dbReference>
<dbReference type="PROSITE" id="PS00092">
    <property type="entry name" value="N6_MTASE"/>
    <property type="match status" value="1"/>
</dbReference>
<dbReference type="InterPro" id="IPR029063">
    <property type="entry name" value="SAM-dependent_MTases_sf"/>
</dbReference>
<gene>
    <name evidence="7" type="ORF">BMT55_16090</name>
</gene>
<keyword evidence="3" id="KW-0808">Transferase</keyword>
<evidence type="ECO:0000256" key="2">
    <source>
        <dbReference type="ARBA" id="ARBA00022603"/>
    </source>
</evidence>
<accession>A0ABX4XI40</accession>
<evidence type="ECO:0000256" key="3">
    <source>
        <dbReference type="ARBA" id="ARBA00022679"/>
    </source>
</evidence>
<evidence type="ECO:0000256" key="1">
    <source>
        <dbReference type="ARBA" id="ARBA00006594"/>
    </source>
</evidence>
<dbReference type="InterPro" id="IPR002295">
    <property type="entry name" value="N4/N6-MTase_EcoPI_Mod-like"/>
</dbReference>
<feature type="domain" description="DNA methylase N-4/N-6" evidence="6">
    <location>
        <begin position="160"/>
        <end position="230"/>
    </location>
</feature>
<dbReference type="Pfam" id="PF01555">
    <property type="entry name" value="N6_N4_Mtase"/>
    <property type="match status" value="1"/>
</dbReference>
<sequence>MKAGVKSMEMEQLFKKSERKAYIVNGKHLLIHGSSMDSYYDTLLSNIKISAVVTDPPYGINLLSSKNTLGRSKTVYKPVHGDTNTELFKMFYEKRIVSMGINNYAIFGGNYFAPILPSAKGWIAWDKKVNAGMSFSRTELIYTSFHKKTDIIEYRYAGAAVEREEREYGYKRFHPTQKPIGLLRRVIQLLPDTEDYILDGFGGSASLMCAAEYEGTKSIIFEVDEEYINQGISLYLSLFPSHEIKEIVF</sequence>
<keyword evidence="2" id="KW-0489">Methyltransferase</keyword>
<evidence type="ECO:0000256" key="5">
    <source>
        <dbReference type="ARBA" id="ARBA00022747"/>
    </source>
</evidence>
<dbReference type="PRINTS" id="PR00506">
    <property type="entry name" value="D21N6MTFRASE"/>
</dbReference>
<evidence type="ECO:0000256" key="4">
    <source>
        <dbReference type="ARBA" id="ARBA00022691"/>
    </source>
</evidence>
<comment type="caution">
    <text evidence="7">The sequence shown here is derived from an EMBL/GenBank/DDBJ whole genome shotgun (WGS) entry which is preliminary data.</text>
</comment>
<dbReference type="Proteomes" id="UP000236500">
    <property type="component" value="Unassembled WGS sequence"/>
</dbReference>
<evidence type="ECO:0000313" key="7">
    <source>
        <dbReference type="EMBL" id="PNP87443.1"/>
    </source>
</evidence>
<organism evidence="7 8">
    <name type="scientific">Listeria newyorkensis</name>
    <dbReference type="NCBI Taxonomy" id="1497681"/>
    <lineage>
        <taxon>Bacteria</taxon>
        <taxon>Bacillati</taxon>
        <taxon>Bacillota</taxon>
        <taxon>Bacilli</taxon>
        <taxon>Bacillales</taxon>
        <taxon>Listeriaceae</taxon>
        <taxon>Listeria</taxon>
    </lineage>
</organism>
<dbReference type="SUPFAM" id="SSF53335">
    <property type="entry name" value="S-adenosyl-L-methionine-dependent methyltransferases"/>
    <property type="match status" value="1"/>
</dbReference>
<evidence type="ECO:0000259" key="6">
    <source>
        <dbReference type="Pfam" id="PF01555"/>
    </source>
</evidence>
<keyword evidence="4" id="KW-0949">S-adenosyl-L-methionine</keyword>
<reference evidence="7 8" key="1">
    <citation type="submission" date="2016-11" db="EMBL/GenBank/DDBJ databases">
        <title>Whole Genome Sequence of Listeria newyorkensis.</title>
        <authorList>
            <person name="Frink S."/>
            <person name="Morales C."/>
            <person name="Kiang D."/>
        </authorList>
    </citation>
    <scope>NUCLEOTIDE SEQUENCE [LARGE SCALE GENOMIC DNA]</scope>
    <source>
        <strain evidence="7 8">F1604011-044</strain>
    </source>
</reference>
<comment type="similarity">
    <text evidence="1">Belongs to the N(4)/N(6)-methyltransferase family.</text>
</comment>